<dbReference type="InterPro" id="IPR017441">
    <property type="entry name" value="Protein_kinase_ATP_BS"/>
</dbReference>
<dbReference type="GO" id="GO:0004672">
    <property type="term" value="F:protein kinase activity"/>
    <property type="evidence" value="ECO:0000318"/>
    <property type="project" value="GO_Central"/>
</dbReference>
<dbReference type="Gene3D" id="3.30.200.20">
    <property type="entry name" value="Phosphorylase Kinase, domain 1"/>
    <property type="match status" value="1"/>
</dbReference>
<dbReference type="FunFam" id="1.10.510.10:FF:000252">
    <property type="entry name" value="Receptor-like protein kinase FERONIA"/>
    <property type="match status" value="1"/>
</dbReference>
<dbReference type="Gramene" id="Jr01_10150_p1">
    <property type="protein sequence ID" value="cds.Jr01_10150_p1"/>
    <property type="gene ID" value="Jr01_10150"/>
</dbReference>
<reference evidence="13" key="1">
    <citation type="submission" date="2025-08" db="UniProtKB">
        <authorList>
            <consortium name="RefSeq"/>
        </authorList>
    </citation>
    <scope>IDENTIFICATION</scope>
    <source>
        <tissue evidence="13">Leaves</tissue>
    </source>
</reference>
<evidence type="ECO:0000256" key="5">
    <source>
        <dbReference type="ARBA" id="ARBA00022729"/>
    </source>
</evidence>
<dbReference type="GO" id="GO:0004674">
    <property type="term" value="F:protein serine/threonine kinase activity"/>
    <property type="evidence" value="ECO:0007669"/>
    <property type="project" value="UniProtKB-KW"/>
</dbReference>
<dbReference type="Proteomes" id="UP000235220">
    <property type="component" value="Chromosome 1"/>
</dbReference>
<dbReference type="RefSeq" id="XP_018816817.1">
    <property type="nucleotide sequence ID" value="XM_018961272.2"/>
</dbReference>
<keyword evidence="3" id="KW-0808">Transferase</keyword>
<evidence type="ECO:0000256" key="3">
    <source>
        <dbReference type="ARBA" id="ARBA00022679"/>
    </source>
</evidence>
<organism evidence="12 13">
    <name type="scientific">Juglans regia</name>
    <name type="common">English walnut</name>
    <dbReference type="NCBI Taxonomy" id="51240"/>
    <lineage>
        <taxon>Eukaryota</taxon>
        <taxon>Viridiplantae</taxon>
        <taxon>Streptophyta</taxon>
        <taxon>Embryophyta</taxon>
        <taxon>Tracheophyta</taxon>
        <taxon>Spermatophyta</taxon>
        <taxon>Magnoliopsida</taxon>
        <taxon>eudicotyledons</taxon>
        <taxon>Gunneridae</taxon>
        <taxon>Pentapetalae</taxon>
        <taxon>rosids</taxon>
        <taxon>fabids</taxon>
        <taxon>Fagales</taxon>
        <taxon>Juglandaceae</taxon>
        <taxon>Juglans</taxon>
    </lineage>
</organism>
<dbReference type="FunFam" id="2.60.120.430:FF:000007">
    <property type="entry name" value="FERONIA receptor-like kinase"/>
    <property type="match status" value="1"/>
</dbReference>
<protein>
    <submittedName>
        <fullName evidence="13">Receptor-like protein kinase FERONIA</fullName>
    </submittedName>
</protein>
<keyword evidence="2" id="KW-0723">Serine/threonine-protein kinase</keyword>
<dbReference type="Pfam" id="PF12819">
    <property type="entry name" value="Malectin_like"/>
    <property type="match status" value="1"/>
</dbReference>
<dbReference type="PANTHER" id="PTHR34590">
    <property type="entry name" value="OS03G0124300 PROTEIN-RELATED"/>
    <property type="match status" value="1"/>
</dbReference>
<dbReference type="CDD" id="cd14066">
    <property type="entry name" value="STKc_IRAK"/>
    <property type="match status" value="1"/>
</dbReference>
<keyword evidence="12" id="KW-1185">Reference proteome</keyword>
<dbReference type="InterPro" id="IPR008271">
    <property type="entry name" value="Ser/Thr_kinase_AS"/>
</dbReference>
<dbReference type="InterPro" id="IPR045272">
    <property type="entry name" value="ANXUR1/2-like"/>
</dbReference>
<keyword evidence="8" id="KW-0067">ATP-binding</keyword>
<evidence type="ECO:0000313" key="12">
    <source>
        <dbReference type="Proteomes" id="UP000235220"/>
    </source>
</evidence>
<evidence type="ECO:0000256" key="1">
    <source>
        <dbReference type="ARBA" id="ARBA00004479"/>
    </source>
</evidence>
<comment type="subcellular location">
    <subcellularLocation>
        <location evidence="1">Membrane</location>
        <topology evidence="1">Single-pass type I membrane protein</topology>
    </subcellularLocation>
</comment>
<dbReference type="KEGG" id="jre:108988137"/>
<accession>A0A2I4EBP4</accession>
<dbReference type="FunFam" id="3.30.200.20:FF:000645">
    <property type="entry name" value="Receptor-like protein kinase FERONIA"/>
    <property type="match status" value="1"/>
</dbReference>
<dbReference type="GO" id="GO:0010038">
    <property type="term" value="P:response to metal ion"/>
    <property type="evidence" value="ECO:0007669"/>
    <property type="project" value="UniProtKB-ARBA"/>
</dbReference>
<evidence type="ECO:0000256" key="7">
    <source>
        <dbReference type="ARBA" id="ARBA00022777"/>
    </source>
</evidence>
<evidence type="ECO:0000256" key="9">
    <source>
        <dbReference type="ARBA" id="ARBA00022989"/>
    </source>
</evidence>
<dbReference type="InterPro" id="IPR024788">
    <property type="entry name" value="Malectin-like_Carb-bd_dom"/>
</dbReference>
<evidence type="ECO:0000313" key="13">
    <source>
        <dbReference type="RefSeq" id="XP_018816817.1"/>
    </source>
</evidence>
<dbReference type="Gene3D" id="2.60.120.430">
    <property type="entry name" value="Galactose-binding lectin"/>
    <property type="match status" value="2"/>
</dbReference>
<dbReference type="InterPro" id="IPR000719">
    <property type="entry name" value="Prot_kinase_dom"/>
</dbReference>
<dbReference type="InterPro" id="IPR001245">
    <property type="entry name" value="Ser-Thr/Tyr_kinase_cat_dom"/>
</dbReference>
<dbReference type="GO" id="GO:0005886">
    <property type="term" value="C:plasma membrane"/>
    <property type="evidence" value="ECO:0000318"/>
    <property type="project" value="GO_Central"/>
</dbReference>
<dbReference type="GO" id="GO:0005524">
    <property type="term" value="F:ATP binding"/>
    <property type="evidence" value="ECO:0007669"/>
    <property type="project" value="UniProtKB-UniRule"/>
</dbReference>
<evidence type="ECO:0000256" key="2">
    <source>
        <dbReference type="ARBA" id="ARBA00022527"/>
    </source>
</evidence>
<dbReference type="OrthoDB" id="1720310at2759"/>
<dbReference type="GO" id="GO:0004714">
    <property type="term" value="F:transmembrane receptor protein tyrosine kinase activity"/>
    <property type="evidence" value="ECO:0007669"/>
    <property type="project" value="InterPro"/>
</dbReference>
<keyword evidence="7" id="KW-0418">Kinase</keyword>
<evidence type="ECO:0000256" key="10">
    <source>
        <dbReference type="ARBA" id="ARBA00023136"/>
    </source>
</evidence>
<keyword evidence="10" id="KW-0472">Membrane</keyword>
<dbReference type="InterPro" id="IPR011009">
    <property type="entry name" value="Kinase-like_dom_sf"/>
</dbReference>
<dbReference type="SMART" id="SM00220">
    <property type="entry name" value="S_TKc"/>
    <property type="match status" value="1"/>
</dbReference>
<keyword evidence="6" id="KW-0547">Nucleotide-binding</keyword>
<evidence type="ECO:0000256" key="6">
    <source>
        <dbReference type="ARBA" id="ARBA00022741"/>
    </source>
</evidence>
<dbReference type="SUPFAM" id="SSF56112">
    <property type="entry name" value="Protein kinase-like (PK-like)"/>
    <property type="match status" value="1"/>
</dbReference>
<dbReference type="PROSITE" id="PS50011">
    <property type="entry name" value="PROTEIN_KINASE_DOM"/>
    <property type="match status" value="1"/>
</dbReference>
<name>A0A2I4EBP4_JUGRE</name>
<keyword evidence="5" id="KW-0732">Signal</keyword>
<dbReference type="Gene3D" id="1.10.510.10">
    <property type="entry name" value="Transferase(Phosphotransferase) domain 1"/>
    <property type="match status" value="1"/>
</dbReference>
<dbReference type="FunFam" id="2.60.120.430:FF:000003">
    <property type="entry name" value="FERONIA receptor-like kinase"/>
    <property type="match status" value="1"/>
</dbReference>
<keyword evidence="9" id="KW-1133">Transmembrane helix</keyword>
<dbReference type="GeneID" id="108988137"/>
<dbReference type="Pfam" id="PF07714">
    <property type="entry name" value="PK_Tyr_Ser-Thr"/>
    <property type="match status" value="1"/>
</dbReference>
<gene>
    <name evidence="13" type="primary">LOC108988137</name>
</gene>
<sequence length="894" mass="99958">MGNISILKPILLVFLLFLLPHISIGNSTPSYIPVDNIVLNCGSAGNTTDMDKRMWIGDMDRSKFAPIEEHNQKSATSEAQSPDSSLETVPYMTARLSYSQFTYVFPVTSGPKFVRLYFYADSYSGYDGSLAFFTVEANSKFTLLRNFSASILANYLGGSKRLSKEFCINVEEDQKLNLTFIPTPSTASSRFFAFINGIEIVSMPTYLYYSSPENPSPPYVGQNVPFSIDNSRALEMILRLNMGGDWISPKNDTGMFRKWSQGSPYLLINATNPREPNLMLKYSAIPNYTAPDDVYRSAITMGPSITWNLHSNLTWGLPVDPGFNYLVRLHFCEIEPTITMAGERPFIIYIDNKTAEGTADVIMWSGGRDTPVYQDYVVMIQKTGVDQDKSTLFIALHPGKATNAIYDAILNGVEVFKLSDNNNNLAGPNHAGTLLPSPPSAQQPASTSNSRKTRFIAIGTGVGLFLALLTLACCVVVWKLRTSKRYSSYYPASKCWFWSDRNKGKSTRTKASSLPDELCRQFSLEEIKTATHDFDEGLVIGVGGFGKVYKGFVDDGPMTVAIKRLNPESKQGAKEFWKEIEMLSQLRHVHLVSLIGYCNDEREMILVYDYMSNGTLREHLYDTDKDSLPWIQRLEICIGAARGLNYLHTGVKHPIIHRDVKSTNILLDENCVAKVSDFGLSKEGQDDKAVSTMVKGTFGYLDPDYARRRQLTEKSDVYSFGVVLFEVLCARKALNPKLEEEQWNLANWARKCIDKGTLGEIIDPNLTGKIAPECFKVYADIAESCVRDQGSQRPTMNDVMDKLTFALERQKEADAVKEKVNPDGKETYTEVLSFHVSDTTETRRSNNIFSGHMSESDSGTWLTTNNTGMTYPSLDSDTVRCEDVFTDTSNVSKA</sequence>
<keyword evidence="11" id="KW-0325">Glycoprotein</keyword>
<dbReference type="PANTHER" id="PTHR34590:SF15">
    <property type="entry name" value="PROTEIN KINASE DOMAIN-CONTAINING PROTEIN"/>
    <property type="match status" value="1"/>
</dbReference>
<dbReference type="PROSITE" id="PS00108">
    <property type="entry name" value="PROTEIN_KINASE_ST"/>
    <property type="match status" value="1"/>
</dbReference>
<proteinExistence type="predicted"/>
<evidence type="ECO:0000256" key="11">
    <source>
        <dbReference type="ARBA" id="ARBA00023180"/>
    </source>
</evidence>
<evidence type="ECO:0000256" key="8">
    <source>
        <dbReference type="ARBA" id="ARBA00022840"/>
    </source>
</evidence>
<dbReference type="AlphaFoldDB" id="A0A2I4EBP4"/>
<keyword evidence="4" id="KW-0812">Transmembrane</keyword>
<evidence type="ECO:0000256" key="4">
    <source>
        <dbReference type="ARBA" id="ARBA00022692"/>
    </source>
</evidence>
<dbReference type="PROSITE" id="PS00107">
    <property type="entry name" value="PROTEIN_KINASE_ATP"/>
    <property type="match status" value="1"/>
</dbReference>